<evidence type="ECO:0000259" key="1">
    <source>
        <dbReference type="SMART" id="SM01037"/>
    </source>
</evidence>
<keyword evidence="3" id="KW-1185">Reference proteome</keyword>
<reference evidence="2" key="2">
    <citation type="submission" date="2019-01" db="UniProtKB">
        <authorList>
            <consortium name="EnsemblPlants"/>
        </authorList>
    </citation>
    <scope>IDENTIFICATION</scope>
    <source>
        <strain evidence="2">cv. Heinz 1706</strain>
    </source>
</reference>
<dbReference type="PANTHER" id="PTHR31907">
    <property type="entry name" value="MLP-LIKE PROTEIN 423"/>
    <property type="match status" value="1"/>
</dbReference>
<dbReference type="Gramene" id="Solyc08g023660.3.1">
    <property type="protein sequence ID" value="Solyc08g023660.3.1"/>
    <property type="gene ID" value="Solyc08g023660.3"/>
</dbReference>
<reference evidence="2" key="1">
    <citation type="journal article" date="2012" name="Nature">
        <title>The tomato genome sequence provides insights into fleshy fruit evolution.</title>
        <authorList>
            <consortium name="Tomato Genome Consortium"/>
        </authorList>
    </citation>
    <scope>NUCLEOTIDE SEQUENCE [LARGE SCALE GENOMIC DNA]</scope>
    <source>
        <strain evidence="2">cv. Heinz 1706</strain>
    </source>
</reference>
<dbReference type="InterPro" id="IPR051761">
    <property type="entry name" value="MLP-like_ligand-binding"/>
</dbReference>
<dbReference type="SMR" id="A0A3Q7HK64"/>
<gene>
    <name evidence="2" type="primary">LOC101245781</name>
</gene>
<accession>A0A3Q7HK64</accession>
<sequence length="148" mass="17075">MGLKGKLISQIETKCSGHLLHEHFKSNPHKTSAMAPDKITNFTLHEGQLGKTNSVVSWNYILGGKERHAKQVLHIDDEEKSITFNFKEGYMNELYKSMTLTLTLIAEKNFITWTLVYEKLNENTPEPLDFIEFLIYLIKDLETHHVGK</sequence>
<dbReference type="Gene3D" id="3.30.530.20">
    <property type="match status" value="1"/>
</dbReference>
<evidence type="ECO:0000313" key="3">
    <source>
        <dbReference type="Proteomes" id="UP000004994"/>
    </source>
</evidence>
<dbReference type="AlphaFoldDB" id="A0A3Q7HK64"/>
<dbReference type="InterPro" id="IPR023393">
    <property type="entry name" value="START-like_dom_sf"/>
</dbReference>
<feature type="domain" description="Bet v I/Major latex protein" evidence="1">
    <location>
        <begin position="2"/>
        <end position="148"/>
    </location>
</feature>
<dbReference type="InterPro" id="IPR000916">
    <property type="entry name" value="Bet_v_I/MLP"/>
</dbReference>
<dbReference type="PaxDb" id="4081-Solyc08g023660.2.1"/>
<dbReference type="SUPFAM" id="SSF55961">
    <property type="entry name" value="Bet v1-like"/>
    <property type="match status" value="1"/>
</dbReference>
<dbReference type="Pfam" id="PF00407">
    <property type="entry name" value="Bet_v_1"/>
    <property type="match status" value="1"/>
</dbReference>
<dbReference type="OrthoDB" id="1858121at2759"/>
<proteinExistence type="predicted"/>
<protein>
    <recommendedName>
        <fullName evidence="1">Bet v I/Major latex protein domain-containing protein</fullName>
    </recommendedName>
</protein>
<organism evidence="2">
    <name type="scientific">Solanum lycopersicum</name>
    <name type="common">Tomato</name>
    <name type="synonym">Lycopersicon esculentum</name>
    <dbReference type="NCBI Taxonomy" id="4081"/>
    <lineage>
        <taxon>Eukaryota</taxon>
        <taxon>Viridiplantae</taxon>
        <taxon>Streptophyta</taxon>
        <taxon>Embryophyta</taxon>
        <taxon>Tracheophyta</taxon>
        <taxon>Spermatophyta</taxon>
        <taxon>Magnoliopsida</taxon>
        <taxon>eudicotyledons</taxon>
        <taxon>Gunneridae</taxon>
        <taxon>Pentapetalae</taxon>
        <taxon>asterids</taxon>
        <taxon>lamiids</taxon>
        <taxon>Solanales</taxon>
        <taxon>Solanaceae</taxon>
        <taxon>Solanoideae</taxon>
        <taxon>Solaneae</taxon>
        <taxon>Solanum</taxon>
        <taxon>Solanum subgen. Lycopersicon</taxon>
    </lineage>
</organism>
<dbReference type="OMA" id="HHVANAT"/>
<name>A0A3Q7HK64_SOLLC</name>
<dbReference type="EnsemblPlants" id="Solyc08g023660.3.1">
    <property type="protein sequence ID" value="Solyc08g023660.3.1"/>
    <property type="gene ID" value="Solyc08g023660.3"/>
</dbReference>
<dbReference type="InParanoid" id="A0A3Q7HK64"/>
<dbReference type="Proteomes" id="UP000004994">
    <property type="component" value="Chromosome 8"/>
</dbReference>
<dbReference type="GO" id="GO:0006952">
    <property type="term" value="P:defense response"/>
    <property type="evidence" value="ECO:0007669"/>
    <property type="project" value="InterPro"/>
</dbReference>
<dbReference type="SMART" id="SM01037">
    <property type="entry name" value="Bet_v_1"/>
    <property type="match status" value="1"/>
</dbReference>
<evidence type="ECO:0000313" key="2">
    <source>
        <dbReference type="EnsemblPlants" id="Solyc08g023660.3.1"/>
    </source>
</evidence>